<comment type="caution">
    <text evidence="2">The sequence shown here is derived from an EMBL/GenBank/DDBJ whole genome shotgun (WGS) entry which is preliminary data.</text>
</comment>
<evidence type="ECO:0000256" key="1">
    <source>
        <dbReference type="SAM" id="MobiDB-lite"/>
    </source>
</evidence>
<dbReference type="AlphaFoldDB" id="A0A9P6DWE4"/>
<feature type="compositionally biased region" description="Polar residues" evidence="1">
    <location>
        <begin position="112"/>
        <end position="128"/>
    </location>
</feature>
<proteinExistence type="predicted"/>
<dbReference type="EMBL" id="MU128983">
    <property type="protein sequence ID" value="KAF9512665.1"/>
    <property type="molecule type" value="Genomic_DNA"/>
</dbReference>
<reference evidence="2" key="1">
    <citation type="journal article" date="2020" name="Nat. Commun.">
        <title>Large-scale genome sequencing of mycorrhizal fungi provides insights into the early evolution of symbiotic traits.</title>
        <authorList>
            <person name="Miyauchi S."/>
            <person name="Kiss E."/>
            <person name="Kuo A."/>
            <person name="Drula E."/>
            <person name="Kohler A."/>
            <person name="Sanchez-Garcia M."/>
            <person name="Morin E."/>
            <person name="Andreopoulos B."/>
            <person name="Barry K.W."/>
            <person name="Bonito G."/>
            <person name="Buee M."/>
            <person name="Carver A."/>
            <person name="Chen C."/>
            <person name="Cichocki N."/>
            <person name="Clum A."/>
            <person name="Culley D."/>
            <person name="Crous P.W."/>
            <person name="Fauchery L."/>
            <person name="Girlanda M."/>
            <person name="Hayes R.D."/>
            <person name="Keri Z."/>
            <person name="LaButti K."/>
            <person name="Lipzen A."/>
            <person name="Lombard V."/>
            <person name="Magnuson J."/>
            <person name="Maillard F."/>
            <person name="Murat C."/>
            <person name="Nolan M."/>
            <person name="Ohm R.A."/>
            <person name="Pangilinan J."/>
            <person name="Pereira M.F."/>
            <person name="Perotto S."/>
            <person name="Peter M."/>
            <person name="Pfister S."/>
            <person name="Riley R."/>
            <person name="Sitrit Y."/>
            <person name="Stielow J.B."/>
            <person name="Szollosi G."/>
            <person name="Zifcakova L."/>
            <person name="Stursova M."/>
            <person name="Spatafora J.W."/>
            <person name="Tedersoo L."/>
            <person name="Vaario L.M."/>
            <person name="Yamada A."/>
            <person name="Yan M."/>
            <person name="Wang P."/>
            <person name="Xu J."/>
            <person name="Bruns T."/>
            <person name="Baldrian P."/>
            <person name="Vilgalys R."/>
            <person name="Dunand C."/>
            <person name="Henrissat B."/>
            <person name="Grigoriev I.V."/>
            <person name="Hibbett D."/>
            <person name="Nagy L.G."/>
            <person name="Martin F.M."/>
        </authorList>
    </citation>
    <scope>NUCLEOTIDE SEQUENCE</scope>
    <source>
        <strain evidence="2">UP504</strain>
    </source>
</reference>
<feature type="compositionally biased region" description="Low complexity" evidence="1">
    <location>
        <begin position="159"/>
        <end position="179"/>
    </location>
</feature>
<organism evidence="2 3">
    <name type="scientific">Hydnum rufescens UP504</name>
    <dbReference type="NCBI Taxonomy" id="1448309"/>
    <lineage>
        <taxon>Eukaryota</taxon>
        <taxon>Fungi</taxon>
        <taxon>Dikarya</taxon>
        <taxon>Basidiomycota</taxon>
        <taxon>Agaricomycotina</taxon>
        <taxon>Agaricomycetes</taxon>
        <taxon>Cantharellales</taxon>
        <taxon>Hydnaceae</taxon>
        <taxon>Hydnum</taxon>
    </lineage>
</organism>
<keyword evidence="3" id="KW-1185">Reference proteome</keyword>
<accession>A0A9P6DWE4</accession>
<protein>
    <submittedName>
        <fullName evidence="2">Uncharacterized protein</fullName>
    </submittedName>
</protein>
<evidence type="ECO:0000313" key="3">
    <source>
        <dbReference type="Proteomes" id="UP000886523"/>
    </source>
</evidence>
<gene>
    <name evidence="2" type="ORF">BS47DRAFT_1345103</name>
</gene>
<sequence length="209" mass="21000">MNPNTSSDASSPGGGTSPITASGGSFAGGRNGGRPGISSTPSSAVHLTGDQQRQIPIPSSQSQGQIQAHSMPGTSGRTLSRARSDSAPLGMGLGQIWQVPPMSLNAAPTGGITFSTSGDSSRPRSGTQLAHGRVASTTSPPAHASPTKREDFAGQRTYGSVASSVGSSSGSSNVIGPSGAQSGVHEEILGDSDDSGHHQLQHPQQPLRR</sequence>
<feature type="compositionally biased region" description="Gly residues" evidence="1">
    <location>
        <begin position="25"/>
        <end position="35"/>
    </location>
</feature>
<name>A0A9P6DWE4_9AGAM</name>
<feature type="compositionally biased region" description="Low complexity" evidence="1">
    <location>
        <begin position="51"/>
        <end position="67"/>
    </location>
</feature>
<feature type="region of interest" description="Disordered" evidence="1">
    <location>
        <begin position="1"/>
        <end position="209"/>
    </location>
</feature>
<dbReference type="Proteomes" id="UP000886523">
    <property type="component" value="Unassembled WGS sequence"/>
</dbReference>
<evidence type="ECO:0000313" key="2">
    <source>
        <dbReference type="EMBL" id="KAF9512665.1"/>
    </source>
</evidence>
<feature type="compositionally biased region" description="Polar residues" evidence="1">
    <location>
        <begin position="1"/>
        <end position="10"/>
    </location>
</feature>